<dbReference type="Pfam" id="PF11028">
    <property type="entry name" value="TMEM260-like"/>
    <property type="match status" value="1"/>
</dbReference>
<dbReference type="PANTHER" id="PTHR16214:SF3">
    <property type="entry name" value="TRANSMEMBRANE PROTEIN 260"/>
    <property type="match status" value="1"/>
</dbReference>
<keyword evidence="3" id="KW-1185">Reference proteome</keyword>
<dbReference type="RefSeq" id="WP_148897840.1">
    <property type="nucleotide sequence ID" value="NZ_VNHY01000001.1"/>
</dbReference>
<feature type="transmembrane region" description="Helical" evidence="1">
    <location>
        <begin position="451"/>
        <end position="469"/>
    </location>
</feature>
<evidence type="ECO:0000313" key="3">
    <source>
        <dbReference type="Proteomes" id="UP000324595"/>
    </source>
</evidence>
<dbReference type="Proteomes" id="UP000324595">
    <property type="component" value="Unassembled WGS sequence"/>
</dbReference>
<feature type="transmembrane region" description="Helical" evidence="1">
    <location>
        <begin position="428"/>
        <end position="445"/>
    </location>
</feature>
<feature type="transmembrane region" description="Helical" evidence="1">
    <location>
        <begin position="252"/>
        <end position="271"/>
    </location>
</feature>
<keyword evidence="1" id="KW-0472">Membrane</keyword>
<dbReference type="InterPro" id="IPR021280">
    <property type="entry name" value="TMEM260-like"/>
</dbReference>
<comment type="caution">
    <text evidence="2">The sequence shown here is derived from an EMBL/GenBank/DDBJ whole genome shotgun (WGS) entry which is preliminary data.</text>
</comment>
<dbReference type="PANTHER" id="PTHR16214">
    <property type="entry name" value="TRANSMEMBRANE PROTEIN 260"/>
    <property type="match status" value="1"/>
</dbReference>
<accession>A0A5D3YMR4</accession>
<dbReference type="EMBL" id="VNHY01000001">
    <property type="protein sequence ID" value="TYP95164.1"/>
    <property type="molecule type" value="Genomic_DNA"/>
</dbReference>
<feature type="transmembrane region" description="Helical" evidence="1">
    <location>
        <begin position="283"/>
        <end position="303"/>
    </location>
</feature>
<feature type="transmembrane region" description="Helical" evidence="1">
    <location>
        <begin position="176"/>
        <end position="205"/>
    </location>
</feature>
<feature type="transmembrane region" description="Helical" evidence="1">
    <location>
        <begin position="514"/>
        <end position="533"/>
    </location>
</feature>
<gene>
    <name evidence="2" type="ORF">LX73_0459</name>
</gene>
<feature type="transmembrane region" description="Helical" evidence="1">
    <location>
        <begin position="73"/>
        <end position="96"/>
    </location>
</feature>
<evidence type="ECO:0000313" key="2">
    <source>
        <dbReference type="EMBL" id="TYP95164.1"/>
    </source>
</evidence>
<feature type="transmembrane region" description="Helical" evidence="1">
    <location>
        <begin position="12"/>
        <end position="35"/>
    </location>
</feature>
<dbReference type="InterPro" id="IPR052724">
    <property type="entry name" value="GT117_domain-containing"/>
</dbReference>
<sequence>MFSDHKSTNRTLALFTFVASLILYMLTMAPTASFWDAGEFIAVGHGLQVNHPPGAPLYSLLGRIFSMFMPTSYVAVSINFISALSSALTVMLLYLISVRLVREWKGAPEQMVSFDKIGMYGGSLIGAFSFAVTDTFWFNAVEAEVYAISLFFTAMVVWLALVWAENHDKPHNERWLILISYLFGLALGLHLLNLLALFFVALIIYFKKKEFTWTSFAGMAGLAVVSFLLIYPFTLQSIPSIMEQVTKASYGLIGPLSFIIMVIIAIASGLYYTHKNNNRTANIIILCYTMILIGYSSYALIFIRSAADPPIDENDPETVESFIDYLERKQYGNTPLLTGYTFDNSQGGINRQEEVFFPRRYSGNPRHVRQYSKYSSDFEFFLDYQVKHMYWRYFAWNFIGRDADMQDAGWQSGLSETEHENNPAHNSYFYIPFLLGIFGMLFHFQNDWKRALSVFALFAFTGLAIIVFLNQTPLQPRERDYAYVGSFFAFAIWIGMGSIGLVELIKDYLGKSKAAAYGLLGILFCASPLLMGVQNFQDHDRSERYVAPDYAYNLLQSTAPNSIIFTNGDNDTFPLWYLQEVEGIRTDVRIVCLSLLNTDWYIKQLKNQWSHESPPLPISMSEEEIEKATQSYDLYNPDTLSIPVGKEMLKNAFSSDRAYKKALNVNPDTSLNIYKEGIGFGMPVDSLDDSMDWYYQGRPAGKGRDGKKRYYTQVQDDVILNILRTNDWLRPIYFANTVSTQSQLNLQPYFRFEGKAFRVVPKRHKAERFGWLDPQIHAKRLNKFRFREWNNPDAYFDENIRRMLTNYRFSITELASKYKEMGKADSARHWLQWGEERLPFNRQTMSANPIVLYAFSYADVGDTTNALRLANSVKQRVLDNLRSDMNDYQDIQSQISEIDQRSKTARKNANMNKQQQLRNQLKDIASQRQNIARNVSRNISHLTIIQRIMFMAGNNDQAMELKKQVDDITGQLISIPGSKEENKAQIDQLGDIL</sequence>
<name>A0A5D3YMR4_9BACT</name>
<dbReference type="OrthoDB" id="9807602at2"/>
<keyword evidence="1" id="KW-0812">Transmembrane</keyword>
<dbReference type="AlphaFoldDB" id="A0A5D3YMR4"/>
<proteinExistence type="predicted"/>
<feature type="transmembrane region" description="Helical" evidence="1">
    <location>
        <begin position="145"/>
        <end position="164"/>
    </location>
</feature>
<evidence type="ECO:0000256" key="1">
    <source>
        <dbReference type="SAM" id="Phobius"/>
    </source>
</evidence>
<keyword evidence="1" id="KW-1133">Transmembrane helix</keyword>
<evidence type="ECO:0008006" key="4">
    <source>
        <dbReference type="Google" id="ProtNLM"/>
    </source>
</evidence>
<protein>
    <recommendedName>
        <fullName evidence="4">DUF2723 domain-containing protein</fullName>
    </recommendedName>
</protein>
<organism evidence="2 3">
    <name type="scientific">Fodinibius salinus</name>
    <dbReference type="NCBI Taxonomy" id="860790"/>
    <lineage>
        <taxon>Bacteria</taxon>
        <taxon>Pseudomonadati</taxon>
        <taxon>Balneolota</taxon>
        <taxon>Balneolia</taxon>
        <taxon>Balneolales</taxon>
        <taxon>Balneolaceae</taxon>
        <taxon>Fodinibius</taxon>
    </lineage>
</organism>
<feature type="transmembrane region" description="Helical" evidence="1">
    <location>
        <begin position="481"/>
        <end position="502"/>
    </location>
</feature>
<feature type="transmembrane region" description="Helical" evidence="1">
    <location>
        <begin position="211"/>
        <end position="231"/>
    </location>
</feature>
<reference evidence="2 3" key="1">
    <citation type="submission" date="2019-07" db="EMBL/GenBank/DDBJ databases">
        <title>Genomic Encyclopedia of Archaeal and Bacterial Type Strains, Phase II (KMG-II): from individual species to whole genera.</title>
        <authorList>
            <person name="Goeker M."/>
        </authorList>
    </citation>
    <scope>NUCLEOTIDE SEQUENCE [LARGE SCALE GENOMIC DNA]</scope>
    <source>
        <strain evidence="2 3">DSM 21935</strain>
    </source>
</reference>